<dbReference type="Pfam" id="PF01266">
    <property type="entry name" value="DAO"/>
    <property type="match status" value="1"/>
</dbReference>
<comment type="cofactor">
    <cofactor evidence="1">
        <name>FAD</name>
        <dbReference type="ChEBI" id="CHEBI:57692"/>
    </cofactor>
</comment>
<evidence type="ECO:0000313" key="6">
    <source>
        <dbReference type="EMBL" id="QDU89524.1"/>
    </source>
</evidence>
<feature type="domain" description="FAD dependent oxidoreductase" evidence="5">
    <location>
        <begin position="4"/>
        <end position="373"/>
    </location>
</feature>
<dbReference type="NCBIfam" id="TIGR03364">
    <property type="entry name" value="HpnW_proposed"/>
    <property type="match status" value="1"/>
</dbReference>
<dbReference type="KEGG" id="pnd:Pla175_29160"/>
<evidence type="ECO:0000256" key="2">
    <source>
        <dbReference type="ARBA" id="ARBA00009410"/>
    </source>
</evidence>
<dbReference type="SUPFAM" id="SSF51905">
    <property type="entry name" value="FAD/NAD(P)-binding domain"/>
    <property type="match status" value="1"/>
</dbReference>
<accession>A0A518DDG3</accession>
<dbReference type="PANTHER" id="PTHR13847:SF286">
    <property type="entry name" value="D-AMINO ACID DEHYDROGENASE"/>
    <property type="match status" value="1"/>
</dbReference>
<keyword evidence="7" id="KW-1185">Reference proteome</keyword>
<keyword evidence="4" id="KW-0560">Oxidoreductase</keyword>
<organism evidence="6 7">
    <name type="scientific">Pirellulimonas nuda</name>
    <dbReference type="NCBI Taxonomy" id="2528009"/>
    <lineage>
        <taxon>Bacteria</taxon>
        <taxon>Pseudomonadati</taxon>
        <taxon>Planctomycetota</taxon>
        <taxon>Planctomycetia</taxon>
        <taxon>Pirellulales</taxon>
        <taxon>Lacipirellulaceae</taxon>
        <taxon>Pirellulimonas</taxon>
    </lineage>
</organism>
<name>A0A518DDG3_9BACT</name>
<comment type="similarity">
    <text evidence="2">Belongs to the DadA oxidoreductase family.</text>
</comment>
<dbReference type="PANTHER" id="PTHR13847">
    <property type="entry name" value="SARCOSINE DEHYDROGENASE-RELATED"/>
    <property type="match status" value="1"/>
</dbReference>
<evidence type="ECO:0000256" key="3">
    <source>
        <dbReference type="ARBA" id="ARBA00022630"/>
    </source>
</evidence>
<sequence>MGERVAVIGAGIVGVAHAWREAVRGASVTLFERGGRAEGASVRNFGMIWPIGQPAQRLETALLSRSLWSEFVGETGVWSGPSGSLHVATRRDEWRVLSEFAELAPRWGYACRLLSAERVRALCPAVRSEGLRGGLFSDTEMGVDPREALAVAPRWLAERHGVVFEPETTIVEVDLPRVRSSTGRRWEFDRVTVASGADFQTLYPDVFAAHRLGRCKLQMMRTAPQPAGWRMGPMIASGLTLRHYPTFEACPGLPALRQRIAAETPELDRYGIHVMAAQNGQGEVVLGDSHEYGAAIDPFDKEEITRLMLRELNALIDLPDWSLAARWHGVYAVQPSGDVQFVHQPAEGVAIVIATGGCGMTLSFGLAEQMAQRRDPASWAQYASAAHTR</sequence>
<dbReference type="AlphaFoldDB" id="A0A518DDG3"/>
<evidence type="ECO:0000256" key="1">
    <source>
        <dbReference type="ARBA" id="ARBA00001974"/>
    </source>
</evidence>
<dbReference type="OrthoDB" id="9799943at2"/>
<dbReference type="InterPro" id="IPR036188">
    <property type="entry name" value="FAD/NAD-bd_sf"/>
</dbReference>
<gene>
    <name evidence="6" type="ORF">Pla175_29160</name>
</gene>
<dbReference type="Gene3D" id="3.50.50.60">
    <property type="entry name" value="FAD/NAD(P)-binding domain"/>
    <property type="match status" value="1"/>
</dbReference>
<protein>
    <submittedName>
        <fullName evidence="6">D-amino acid dehydrogenase small subunit</fullName>
    </submittedName>
</protein>
<dbReference type="Proteomes" id="UP000317429">
    <property type="component" value="Chromosome"/>
</dbReference>
<evidence type="ECO:0000313" key="7">
    <source>
        <dbReference type="Proteomes" id="UP000317429"/>
    </source>
</evidence>
<dbReference type="InterPro" id="IPR006076">
    <property type="entry name" value="FAD-dep_OxRdtase"/>
</dbReference>
<evidence type="ECO:0000256" key="4">
    <source>
        <dbReference type="ARBA" id="ARBA00023002"/>
    </source>
</evidence>
<dbReference type="EMBL" id="CP036291">
    <property type="protein sequence ID" value="QDU89524.1"/>
    <property type="molecule type" value="Genomic_DNA"/>
</dbReference>
<dbReference type="Gene3D" id="3.30.9.10">
    <property type="entry name" value="D-Amino Acid Oxidase, subunit A, domain 2"/>
    <property type="match status" value="1"/>
</dbReference>
<evidence type="ECO:0000259" key="5">
    <source>
        <dbReference type="Pfam" id="PF01266"/>
    </source>
</evidence>
<reference evidence="6 7" key="1">
    <citation type="submission" date="2019-02" db="EMBL/GenBank/DDBJ databases">
        <title>Deep-cultivation of Planctomycetes and their phenomic and genomic characterization uncovers novel biology.</title>
        <authorList>
            <person name="Wiegand S."/>
            <person name="Jogler M."/>
            <person name="Boedeker C."/>
            <person name="Pinto D."/>
            <person name="Vollmers J."/>
            <person name="Rivas-Marin E."/>
            <person name="Kohn T."/>
            <person name="Peeters S.H."/>
            <person name="Heuer A."/>
            <person name="Rast P."/>
            <person name="Oberbeckmann S."/>
            <person name="Bunk B."/>
            <person name="Jeske O."/>
            <person name="Meyerdierks A."/>
            <person name="Storesund J.E."/>
            <person name="Kallscheuer N."/>
            <person name="Luecker S."/>
            <person name="Lage O.M."/>
            <person name="Pohl T."/>
            <person name="Merkel B.J."/>
            <person name="Hornburger P."/>
            <person name="Mueller R.-W."/>
            <person name="Bruemmer F."/>
            <person name="Labrenz M."/>
            <person name="Spormann A.M."/>
            <person name="Op den Camp H."/>
            <person name="Overmann J."/>
            <person name="Amann R."/>
            <person name="Jetten M.S.M."/>
            <person name="Mascher T."/>
            <person name="Medema M.H."/>
            <person name="Devos D.P."/>
            <person name="Kaster A.-K."/>
            <person name="Ovreas L."/>
            <person name="Rohde M."/>
            <person name="Galperin M.Y."/>
            <person name="Jogler C."/>
        </authorList>
    </citation>
    <scope>NUCLEOTIDE SEQUENCE [LARGE SCALE GENOMIC DNA]</scope>
    <source>
        <strain evidence="6 7">Pla175</strain>
    </source>
</reference>
<dbReference type="GO" id="GO:0016491">
    <property type="term" value="F:oxidoreductase activity"/>
    <property type="evidence" value="ECO:0007669"/>
    <property type="project" value="UniProtKB-KW"/>
</dbReference>
<proteinExistence type="inferred from homology"/>
<keyword evidence="3" id="KW-0285">Flavoprotein</keyword>
<dbReference type="RefSeq" id="WP_145286248.1">
    <property type="nucleotide sequence ID" value="NZ_CP036291.1"/>
</dbReference>
<dbReference type="InterPro" id="IPR017741">
    <property type="entry name" value="FAD-dependent_OxRdtase_HpnW"/>
</dbReference>
<dbReference type="GO" id="GO:0005737">
    <property type="term" value="C:cytoplasm"/>
    <property type="evidence" value="ECO:0007669"/>
    <property type="project" value="TreeGrafter"/>
</dbReference>